<dbReference type="PROSITE" id="PS50174">
    <property type="entry name" value="G_PATCH"/>
    <property type="match status" value="1"/>
</dbReference>
<dbReference type="SMART" id="SM00443">
    <property type="entry name" value="G_patch"/>
    <property type="match status" value="1"/>
</dbReference>
<dbReference type="EMBL" id="MU838999">
    <property type="protein sequence ID" value="KAK1770891.1"/>
    <property type="molecule type" value="Genomic_DNA"/>
</dbReference>
<accession>A0AAJ0FJR5</accession>
<protein>
    <recommendedName>
        <fullName evidence="2">G-patch domain-containing protein</fullName>
    </recommendedName>
</protein>
<dbReference type="Pfam" id="PF01585">
    <property type="entry name" value="G-patch"/>
    <property type="match status" value="1"/>
</dbReference>
<keyword evidence="4" id="KW-1185">Reference proteome</keyword>
<evidence type="ECO:0000259" key="2">
    <source>
        <dbReference type="PROSITE" id="PS50174"/>
    </source>
</evidence>
<feature type="domain" description="G-patch" evidence="2">
    <location>
        <begin position="348"/>
        <end position="399"/>
    </location>
</feature>
<evidence type="ECO:0000313" key="4">
    <source>
        <dbReference type="Proteomes" id="UP001244011"/>
    </source>
</evidence>
<sequence>MAGPPAPPRGGMSLYANLLDPKADATTSISRAPVLFSQSDEAKDDAATKKPVDPALRFQPIRRPQVKQAKAKTGFPKALPAGVRGAAPAPTPAAPATVPPTQQPKSTLADWAAIEEDEYIYNAAAGEKRQRGGRRKKKKFDNQPIETDWDELYDPARPTNVEEYLRSDERIREIQDWKAVLYAHRRRREPSYDSEMGSDEEDRRPAMSNQFAPPPAYSFAPPPPASPPREAAAPMHDDPTGDDAYARRLALSGAAPPLPTSPTPPAPHASAPSIPQPPPPPSPPPAAASHGAVISRAPVRYEPPPQPPPPPELPAADDDAAMAMDLGAAAPPPPGEGEVEQRTKRPGQAGFAERLMSKYGWTRGSGLGAGEAGITSALRVQVEKRRRRPDAEGGGFAEPG</sequence>
<feature type="compositionally biased region" description="Pro residues" evidence="1">
    <location>
        <begin position="256"/>
        <end position="267"/>
    </location>
</feature>
<dbReference type="PANTHER" id="PTHR13288">
    <property type="entry name" value="SPLICING FACTOR 45 SPF45"/>
    <property type="match status" value="1"/>
</dbReference>
<dbReference type="AlphaFoldDB" id="A0AAJ0FJR5"/>
<feature type="compositionally biased region" description="Pro residues" evidence="1">
    <location>
        <begin position="212"/>
        <end position="227"/>
    </location>
</feature>
<proteinExistence type="predicted"/>
<dbReference type="RefSeq" id="XP_060287104.1">
    <property type="nucleotide sequence ID" value="XM_060426872.1"/>
</dbReference>
<comment type="caution">
    <text evidence="3">The sequence shown here is derived from an EMBL/GenBank/DDBJ whole genome shotgun (WGS) entry which is preliminary data.</text>
</comment>
<evidence type="ECO:0000256" key="1">
    <source>
        <dbReference type="SAM" id="MobiDB-lite"/>
    </source>
</evidence>
<dbReference type="GeneID" id="85310059"/>
<organism evidence="3 4">
    <name type="scientific">Phialemonium atrogriseum</name>
    <dbReference type="NCBI Taxonomy" id="1093897"/>
    <lineage>
        <taxon>Eukaryota</taxon>
        <taxon>Fungi</taxon>
        <taxon>Dikarya</taxon>
        <taxon>Ascomycota</taxon>
        <taxon>Pezizomycotina</taxon>
        <taxon>Sordariomycetes</taxon>
        <taxon>Sordariomycetidae</taxon>
        <taxon>Cephalothecales</taxon>
        <taxon>Cephalothecaceae</taxon>
        <taxon>Phialemonium</taxon>
    </lineage>
</organism>
<feature type="region of interest" description="Disordered" evidence="1">
    <location>
        <begin position="380"/>
        <end position="400"/>
    </location>
</feature>
<dbReference type="PANTHER" id="PTHR13288:SF8">
    <property type="entry name" value="SPLICING FACTOR 45"/>
    <property type="match status" value="1"/>
</dbReference>
<feature type="compositionally biased region" description="Pro residues" evidence="1">
    <location>
        <begin position="301"/>
        <end position="313"/>
    </location>
</feature>
<dbReference type="GO" id="GO:0003676">
    <property type="term" value="F:nucleic acid binding"/>
    <property type="evidence" value="ECO:0007669"/>
    <property type="project" value="InterPro"/>
</dbReference>
<gene>
    <name evidence="3" type="ORF">QBC33DRAFT_526078</name>
</gene>
<feature type="region of interest" description="Disordered" evidence="1">
    <location>
        <begin position="182"/>
        <end position="351"/>
    </location>
</feature>
<evidence type="ECO:0000313" key="3">
    <source>
        <dbReference type="EMBL" id="KAK1770891.1"/>
    </source>
</evidence>
<dbReference type="InterPro" id="IPR000467">
    <property type="entry name" value="G_patch_dom"/>
</dbReference>
<dbReference type="GO" id="GO:0071011">
    <property type="term" value="C:precatalytic spliceosome"/>
    <property type="evidence" value="ECO:0007669"/>
    <property type="project" value="TreeGrafter"/>
</dbReference>
<dbReference type="InterPro" id="IPR040052">
    <property type="entry name" value="RBM17"/>
</dbReference>
<feature type="region of interest" description="Disordered" evidence="1">
    <location>
        <begin position="125"/>
        <end position="158"/>
    </location>
</feature>
<dbReference type="Proteomes" id="UP001244011">
    <property type="component" value="Unassembled WGS sequence"/>
</dbReference>
<dbReference type="GO" id="GO:0045292">
    <property type="term" value="P:mRNA cis splicing, via spliceosome"/>
    <property type="evidence" value="ECO:0007669"/>
    <property type="project" value="InterPro"/>
</dbReference>
<feature type="compositionally biased region" description="Low complexity" evidence="1">
    <location>
        <begin position="78"/>
        <end position="88"/>
    </location>
</feature>
<feature type="compositionally biased region" description="Basic and acidic residues" evidence="1">
    <location>
        <begin position="40"/>
        <end position="52"/>
    </location>
</feature>
<feature type="compositionally biased region" description="Pro residues" evidence="1">
    <location>
        <begin position="274"/>
        <end position="286"/>
    </location>
</feature>
<feature type="region of interest" description="Disordered" evidence="1">
    <location>
        <begin position="36"/>
        <end position="106"/>
    </location>
</feature>
<dbReference type="PRINTS" id="PR01217">
    <property type="entry name" value="PRICHEXTENSN"/>
</dbReference>
<feature type="compositionally biased region" description="Pro residues" evidence="1">
    <location>
        <begin position="89"/>
        <end position="102"/>
    </location>
</feature>
<reference evidence="3" key="1">
    <citation type="submission" date="2023-06" db="EMBL/GenBank/DDBJ databases">
        <title>Genome-scale phylogeny and comparative genomics of the fungal order Sordariales.</title>
        <authorList>
            <consortium name="Lawrence Berkeley National Laboratory"/>
            <person name="Hensen N."/>
            <person name="Bonometti L."/>
            <person name="Westerberg I."/>
            <person name="Brannstrom I.O."/>
            <person name="Guillou S."/>
            <person name="Cros-Aarteil S."/>
            <person name="Calhoun S."/>
            <person name="Haridas S."/>
            <person name="Kuo A."/>
            <person name="Mondo S."/>
            <person name="Pangilinan J."/>
            <person name="Riley R."/>
            <person name="Labutti K."/>
            <person name="Andreopoulos B."/>
            <person name="Lipzen A."/>
            <person name="Chen C."/>
            <person name="Yanf M."/>
            <person name="Daum C."/>
            <person name="Ng V."/>
            <person name="Clum A."/>
            <person name="Steindorff A."/>
            <person name="Ohm R."/>
            <person name="Martin F."/>
            <person name="Silar P."/>
            <person name="Natvig D."/>
            <person name="Lalanne C."/>
            <person name="Gautier V."/>
            <person name="Ament-Velasquez S.L."/>
            <person name="Kruys A."/>
            <person name="Hutchinson M.I."/>
            <person name="Powell A.J."/>
            <person name="Barry K."/>
            <person name="Miller A.N."/>
            <person name="Grigoriev I.V."/>
            <person name="Debuchy R."/>
            <person name="Gladieux P."/>
            <person name="Thoren M.H."/>
            <person name="Johannesson H."/>
        </authorList>
    </citation>
    <scope>NUCLEOTIDE SEQUENCE</scope>
    <source>
        <strain evidence="3">8032-3</strain>
    </source>
</reference>
<name>A0AAJ0FJR5_9PEZI</name>
<feature type="non-terminal residue" evidence="3">
    <location>
        <position position="400"/>
    </location>
</feature>